<sequence length="227" mass="25666">MSTRRNWMRSRSRPRAIRPICPRPCSPCPMASTLLYVRHMVCSKCILVVRELLVELGLVPLRVELGEVELLGTQQVIDWARLQQRLEAEGFALLDRLSPQQRLVVQIKEVIAELLRKEPAALRSGHFSRLLSERLQRRFAYLSDVFSATEGLSLEQYVIRQRVEEARCLLRDGTLPVGRIATVLGFSNLGHLSRQFQRATGLSPSEYRRQCLLQASVATLSDSGASG</sequence>
<dbReference type="PROSITE" id="PS01124">
    <property type="entry name" value="HTH_ARAC_FAMILY_2"/>
    <property type="match status" value="1"/>
</dbReference>
<evidence type="ECO:0000256" key="2">
    <source>
        <dbReference type="ARBA" id="ARBA00023125"/>
    </source>
</evidence>
<evidence type="ECO:0000259" key="4">
    <source>
        <dbReference type="PROSITE" id="PS01124"/>
    </source>
</evidence>
<evidence type="ECO:0000256" key="3">
    <source>
        <dbReference type="ARBA" id="ARBA00023163"/>
    </source>
</evidence>
<dbReference type="Gene3D" id="1.10.10.60">
    <property type="entry name" value="Homeodomain-like"/>
    <property type="match status" value="1"/>
</dbReference>
<dbReference type="EMBL" id="RWIS01000016">
    <property type="protein sequence ID" value="RSK24548.1"/>
    <property type="molecule type" value="Genomic_DNA"/>
</dbReference>
<keyword evidence="2" id="KW-0238">DNA-binding</keyword>
<dbReference type="InterPro" id="IPR018060">
    <property type="entry name" value="HTH_AraC"/>
</dbReference>
<evidence type="ECO:0000256" key="1">
    <source>
        <dbReference type="ARBA" id="ARBA00023015"/>
    </source>
</evidence>
<feature type="domain" description="HTH araC/xylS-type" evidence="4">
    <location>
        <begin position="141"/>
        <end position="210"/>
    </location>
</feature>
<proteinExistence type="predicted"/>
<dbReference type="InterPro" id="IPR018062">
    <property type="entry name" value="HTH_AraC-typ_CS"/>
</dbReference>
<dbReference type="PANTHER" id="PTHR43280">
    <property type="entry name" value="ARAC-FAMILY TRANSCRIPTIONAL REGULATOR"/>
    <property type="match status" value="1"/>
</dbReference>
<dbReference type="GO" id="GO:0043565">
    <property type="term" value="F:sequence-specific DNA binding"/>
    <property type="evidence" value="ECO:0007669"/>
    <property type="project" value="InterPro"/>
</dbReference>
<gene>
    <name evidence="5" type="ORF">EI290_19555</name>
</gene>
<organism evidence="5 6">
    <name type="scientific">Hymenobacter metallilatus</name>
    <dbReference type="NCBI Taxonomy" id="2493666"/>
    <lineage>
        <taxon>Bacteria</taxon>
        <taxon>Pseudomonadati</taxon>
        <taxon>Bacteroidota</taxon>
        <taxon>Cytophagia</taxon>
        <taxon>Cytophagales</taxon>
        <taxon>Hymenobacteraceae</taxon>
        <taxon>Hymenobacter</taxon>
    </lineage>
</organism>
<dbReference type="Pfam" id="PF12833">
    <property type="entry name" value="HTH_18"/>
    <property type="match status" value="1"/>
</dbReference>
<keyword evidence="3" id="KW-0804">Transcription</keyword>
<dbReference type="Proteomes" id="UP000280066">
    <property type="component" value="Unassembled WGS sequence"/>
</dbReference>
<dbReference type="OrthoDB" id="952277at2"/>
<accession>A0A428IZ01</accession>
<dbReference type="SUPFAM" id="SSF46689">
    <property type="entry name" value="Homeodomain-like"/>
    <property type="match status" value="1"/>
</dbReference>
<reference evidence="5 6" key="1">
    <citation type="submission" date="2018-12" db="EMBL/GenBank/DDBJ databases">
        <authorList>
            <person name="Feng G."/>
            <person name="Zhu H."/>
        </authorList>
    </citation>
    <scope>NUCLEOTIDE SEQUENCE [LARGE SCALE GENOMIC DNA]</scope>
    <source>
        <strain evidence="5 6">9PBR-2</strain>
    </source>
</reference>
<comment type="caution">
    <text evidence="5">The sequence shown here is derived from an EMBL/GenBank/DDBJ whole genome shotgun (WGS) entry which is preliminary data.</text>
</comment>
<dbReference type="PANTHER" id="PTHR43280:SF31">
    <property type="entry name" value="TRANSCRIPTIONAL REGULATORY PROTEIN"/>
    <property type="match status" value="1"/>
</dbReference>
<evidence type="ECO:0000313" key="5">
    <source>
        <dbReference type="EMBL" id="RSK24548.1"/>
    </source>
</evidence>
<name>A0A428IZ01_9BACT</name>
<dbReference type="SMART" id="SM00342">
    <property type="entry name" value="HTH_ARAC"/>
    <property type="match status" value="1"/>
</dbReference>
<dbReference type="GO" id="GO:0003700">
    <property type="term" value="F:DNA-binding transcription factor activity"/>
    <property type="evidence" value="ECO:0007669"/>
    <property type="project" value="InterPro"/>
</dbReference>
<protein>
    <submittedName>
        <fullName evidence="5">AraC family transcriptional regulator</fullName>
    </submittedName>
</protein>
<keyword evidence="6" id="KW-1185">Reference proteome</keyword>
<dbReference type="AlphaFoldDB" id="A0A428IZ01"/>
<evidence type="ECO:0000313" key="6">
    <source>
        <dbReference type="Proteomes" id="UP000280066"/>
    </source>
</evidence>
<keyword evidence="1" id="KW-0805">Transcription regulation</keyword>
<dbReference type="PROSITE" id="PS00041">
    <property type="entry name" value="HTH_ARAC_FAMILY_1"/>
    <property type="match status" value="1"/>
</dbReference>
<dbReference type="InterPro" id="IPR009057">
    <property type="entry name" value="Homeodomain-like_sf"/>
</dbReference>